<dbReference type="NCBIfam" id="TIGR01509">
    <property type="entry name" value="HAD-SF-IA-v3"/>
    <property type="match status" value="1"/>
</dbReference>
<reference evidence="1 2" key="1">
    <citation type="submission" date="2007-10" db="EMBL/GenBank/DDBJ databases">
        <title>Complete sequence of Desulfococcus oleovorans Hxd3.</title>
        <authorList>
            <consortium name="US DOE Joint Genome Institute"/>
            <person name="Copeland A."/>
            <person name="Lucas S."/>
            <person name="Lapidus A."/>
            <person name="Barry K."/>
            <person name="Glavina del Rio T."/>
            <person name="Dalin E."/>
            <person name="Tice H."/>
            <person name="Pitluck S."/>
            <person name="Kiss H."/>
            <person name="Brettin T."/>
            <person name="Bruce D."/>
            <person name="Detter J.C."/>
            <person name="Han C."/>
            <person name="Schmutz J."/>
            <person name="Larimer F."/>
            <person name="Land M."/>
            <person name="Hauser L."/>
            <person name="Kyrpides N."/>
            <person name="Kim E."/>
            <person name="Wawrik B."/>
            <person name="Richardson P."/>
        </authorList>
    </citation>
    <scope>NUCLEOTIDE SEQUENCE [LARGE SCALE GENOMIC DNA]</scope>
    <source>
        <strain evidence="2">DSM 6200 / JCM 39069 / Hxd3</strain>
    </source>
</reference>
<dbReference type="CDD" id="cd02603">
    <property type="entry name" value="HAD_sEH-N_like"/>
    <property type="match status" value="1"/>
</dbReference>
<evidence type="ECO:0000313" key="1">
    <source>
        <dbReference type="EMBL" id="ABW66381.1"/>
    </source>
</evidence>
<dbReference type="Proteomes" id="UP000008561">
    <property type="component" value="Chromosome"/>
</dbReference>
<dbReference type="InterPro" id="IPR006439">
    <property type="entry name" value="HAD-SF_hydro_IA"/>
</dbReference>
<dbReference type="SFLD" id="SFLDS00003">
    <property type="entry name" value="Haloacid_Dehalogenase"/>
    <property type="match status" value="1"/>
</dbReference>
<accession>A8ZU69</accession>
<name>A8ZU69_DESOH</name>
<dbReference type="Pfam" id="PF00702">
    <property type="entry name" value="Hydrolase"/>
    <property type="match status" value="1"/>
</dbReference>
<keyword evidence="2" id="KW-1185">Reference proteome</keyword>
<dbReference type="RefSeq" id="WP_012174000.1">
    <property type="nucleotide sequence ID" value="NC_009943.1"/>
</dbReference>
<dbReference type="STRING" id="96561.Dole_0571"/>
<dbReference type="GO" id="GO:0016787">
    <property type="term" value="F:hydrolase activity"/>
    <property type="evidence" value="ECO:0007669"/>
    <property type="project" value="UniProtKB-KW"/>
</dbReference>
<dbReference type="OrthoDB" id="9788657at2"/>
<dbReference type="Gene3D" id="3.40.50.1000">
    <property type="entry name" value="HAD superfamily/HAD-like"/>
    <property type="match status" value="1"/>
</dbReference>
<dbReference type="AlphaFoldDB" id="A8ZU69"/>
<protein>
    <submittedName>
        <fullName evidence="1">HAD-superfamily hydrolase, subfamily IA, variant 3</fullName>
    </submittedName>
</protein>
<sequence>MKTDKVTTILFDLGGVLFELSGIQKISHWTGGRLAPADLLERWLASPSVRAFECGRIDFFAFRHALKQELELAVSDDEFEKTFRAWIRQVFPGTKELLADLAPRYRLACFSNTNDVHWQIIRSDFDVLSCFEKTFASCEIGLVKPDAEAFDHVLAGLGCGPGQVLFFDDSPTNVAAAEACGMNARRVYGAQNVRQVLIDMGLL</sequence>
<dbReference type="InterPro" id="IPR036412">
    <property type="entry name" value="HAD-like_sf"/>
</dbReference>
<dbReference type="Gene3D" id="1.10.150.240">
    <property type="entry name" value="Putative phosphatase, domain 2"/>
    <property type="match status" value="1"/>
</dbReference>
<dbReference type="SFLD" id="SFLDG01129">
    <property type="entry name" value="C1.5:_HAD__Beta-PGM__Phosphata"/>
    <property type="match status" value="1"/>
</dbReference>
<dbReference type="EMBL" id="CP000859">
    <property type="protein sequence ID" value="ABW66381.1"/>
    <property type="molecule type" value="Genomic_DNA"/>
</dbReference>
<dbReference type="HOGENOM" id="CLU_045011_9_5_7"/>
<dbReference type="PANTHER" id="PTHR43611:SF3">
    <property type="entry name" value="FLAVIN MONONUCLEOTIDE HYDROLASE 1, CHLOROPLATIC"/>
    <property type="match status" value="1"/>
</dbReference>
<dbReference type="InterPro" id="IPR023214">
    <property type="entry name" value="HAD_sf"/>
</dbReference>
<dbReference type="PANTHER" id="PTHR43611">
    <property type="entry name" value="ALPHA-D-GLUCOSE 1-PHOSPHATE PHOSPHATASE"/>
    <property type="match status" value="1"/>
</dbReference>
<gene>
    <name evidence="1" type="ordered locus">Dole_0571</name>
</gene>
<keyword evidence="1" id="KW-0378">Hydrolase</keyword>
<organism evidence="1 2">
    <name type="scientific">Desulfosudis oleivorans (strain DSM 6200 / JCM 39069 / Hxd3)</name>
    <name type="common">Desulfococcus oleovorans</name>
    <dbReference type="NCBI Taxonomy" id="96561"/>
    <lineage>
        <taxon>Bacteria</taxon>
        <taxon>Pseudomonadati</taxon>
        <taxon>Thermodesulfobacteriota</taxon>
        <taxon>Desulfobacteria</taxon>
        <taxon>Desulfobacterales</taxon>
        <taxon>Desulfosudaceae</taxon>
        <taxon>Desulfosudis</taxon>
    </lineage>
</organism>
<evidence type="ECO:0000313" key="2">
    <source>
        <dbReference type="Proteomes" id="UP000008561"/>
    </source>
</evidence>
<dbReference type="InterPro" id="IPR023198">
    <property type="entry name" value="PGP-like_dom2"/>
</dbReference>
<dbReference type="SUPFAM" id="SSF56784">
    <property type="entry name" value="HAD-like"/>
    <property type="match status" value="1"/>
</dbReference>
<dbReference type="KEGG" id="dol:Dole_0571"/>
<dbReference type="eggNOG" id="COG1011">
    <property type="taxonomic scope" value="Bacteria"/>
</dbReference>
<proteinExistence type="predicted"/>